<keyword evidence="14" id="KW-0456">Lyase</keyword>
<name>A0A4Q7PRJ7_9FIRM</name>
<evidence type="ECO:0000256" key="8">
    <source>
        <dbReference type="ARBA" id="ARBA00021872"/>
    </source>
</evidence>
<comment type="catalytic activity">
    <reaction evidence="1">
        <text>chorismate = prephenate</text>
        <dbReference type="Rhea" id="RHEA:13897"/>
        <dbReference type="ChEBI" id="CHEBI:29748"/>
        <dbReference type="ChEBI" id="CHEBI:29934"/>
        <dbReference type="EC" id="5.4.99.5"/>
    </reaction>
</comment>
<comment type="catalytic activity">
    <reaction evidence="18">
        <text>prephenate + H(+) = 3-phenylpyruvate + CO2 + H2O</text>
        <dbReference type="Rhea" id="RHEA:21648"/>
        <dbReference type="ChEBI" id="CHEBI:15377"/>
        <dbReference type="ChEBI" id="CHEBI:15378"/>
        <dbReference type="ChEBI" id="CHEBI:16526"/>
        <dbReference type="ChEBI" id="CHEBI:18005"/>
        <dbReference type="ChEBI" id="CHEBI:29934"/>
        <dbReference type="EC" id="4.2.1.51"/>
    </reaction>
</comment>
<dbReference type="InterPro" id="IPR001086">
    <property type="entry name" value="Preph_deHydtase"/>
</dbReference>
<dbReference type="InterPro" id="IPR036979">
    <property type="entry name" value="CM_dom_sf"/>
</dbReference>
<evidence type="ECO:0000256" key="7">
    <source>
        <dbReference type="ARBA" id="ARBA00014401"/>
    </source>
</evidence>
<evidence type="ECO:0000256" key="6">
    <source>
        <dbReference type="ARBA" id="ARBA00013147"/>
    </source>
</evidence>
<dbReference type="UniPathway" id="UPA00120">
    <property type="reaction ID" value="UER00203"/>
</dbReference>
<proteinExistence type="predicted"/>
<comment type="pathway">
    <text evidence="4">Amino-acid biosynthesis; L-phenylalanine biosynthesis; phenylpyruvate from prephenate: step 1/1.</text>
</comment>
<evidence type="ECO:0000256" key="9">
    <source>
        <dbReference type="ARBA" id="ARBA00022490"/>
    </source>
</evidence>
<dbReference type="PROSITE" id="PS51171">
    <property type="entry name" value="PREPHENATE_DEHYDR_3"/>
    <property type="match status" value="1"/>
</dbReference>
<dbReference type="GO" id="GO:0004664">
    <property type="term" value="F:prephenate dehydratase activity"/>
    <property type="evidence" value="ECO:0007669"/>
    <property type="project" value="UniProtKB-EC"/>
</dbReference>
<dbReference type="InterPro" id="IPR002912">
    <property type="entry name" value="ACT_dom"/>
</dbReference>
<gene>
    <name evidence="23" type="ORF">EV209_0822</name>
</gene>
<dbReference type="PROSITE" id="PS51671">
    <property type="entry name" value="ACT"/>
    <property type="match status" value="1"/>
</dbReference>
<evidence type="ECO:0000256" key="13">
    <source>
        <dbReference type="ARBA" id="ARBA00023235"/>
    </source>
</evidence>
<dbReference type="Gene3D" id="3.30.70.260">
    <property type="match status" value="1"/>
</dbReference>
<keyword evidence="24" id="KW-1185">Reference proteome</keyword>
<evidence type="ECO:0000259" key="22">
    <source>
        <dbReference type="PROSITE" id="PS51671"/>
    </source>
</evidence>
<evidence type="ECO:0000256" key="3">
    <source>
        <dbReference type="ARBA" id="ARBA00004496"/>
    </source>
</evidence>
<evidence type="ECO:0000256" key="17">
    <source>
        <dbReference type="ARBA" id="ARBA00031520"/>
    </source>
</evidence>
<keyword evidence="12" id="KW-0584">Phenylalanine biosynthesis</keyword>
<dbReference type="GO" id="GO:0046417">
    <property type="term" value="P:chorismate metabolic process"/>
    <property type="evidence" value="ECO:0007669"/>
    <property type="project" value="InterPro"/>
</dbReference>
<evidence type="ECO:0000259" key="21">
    <source>
        <dbReference type="PROSITE" id="PS51171"/>
    </source>
</evidence>
<evidence type="ECO:0000256" key="4">
    <source>
        <dbReference type="ARBA" id="ARBA00004741"/>
    </source>
</evidence>
<dbReference type="SUPFAM" id="SSF55021">
    <property type="entry name" value="ACT-like"/>
    <property type="match status" value="1"/>
</dbReference>
<evidence type="ECO:0000313" key="23">
    <source>
        <dbReference type="EMBL" id="RZT02698.1"/>
    </source>
</evidence>
<dbReference type="InterPro" id="IPR018528">
    <property type="entry name" value="Preph_deHydtase_CS"/>
</dbReference>
<keyword evidence="9" id="KW-0963">Cytoplasm</keyword>
<dbReference type="EMBL" id="SGXF01000001">
    <property type="protein sequence ID" value="RZT02698.1"/>
    <property type="molecule type" value="Genomic_DNA"/>
</dbReference>
<evidence type="ECO:0000256" key="19">
    <source>
        <dbReference type="PIRSR" id="PIRSR001500-2"/>
    </source>
</evidence>
<dbReference type="CDD" id="cd04905">
    <property type="entry name" value="ACT_CM-PDT"/>
    <property type="match status" value="1"/>
</dbReference>
<dbReference type="CDD" id="cd13631">
    <property type="entry name" value="PBP2_Ct-PDT_like"/>
    <property type="match status" value="1"/>
</dbReference>
<evidence type="ECO:0000256" key="2">
    <source>
        <dbReference type="ARBA" id="ARBA00002364"/>
    </source>
</evidence>
<dbReference type="PROSITE" id="PS51168">
    <property type="entry name" value="CHORISMATE_MUT_2"/>
    <property type="match status" value="1"/>
</dbReference>
<comment type="pathway">
    <text evidence="5">Metabolic intermediate biosynthesis; prephenate biosynthesis; prephenate from chorismate: step 1/1.</text>
</comment>
<dbReference type="PANTHER" id="PTHR21022">
    <property type="entry name" value="PREPHENATE DEHYDRATASE P PROTEIN"/>
    <property type="match status" value="1"/>
</dbReference>
<evidence type="ECO:0000256" key="14">
    <source>
        <dbReference type="ARBA" id="ARBA00023239"/>
    </source>
</evidence>
<dbReference type="GO" id="GO:0009094">
    <property type="term" value="P:L-phenylalanine biosynthetic process"/>
    <property type="evidence" value="ECO:0007669"/>
    <property type="project" value="UniProtKB-UniPathway"/>
</dbReference>
<accession>A0A4Q7PRJ7</accession>
<organism evidence="23 24">
    <name type="scientific">Cuneatibacter caecimuris</name>
    <dbReference type="NCBI Taxonomy" id="1796618"/>
    <lineage>
        <taxon>Bacteria</taxon>
        <taxon>Bacillati</taxon>
        <taxon>Bacillota</taxon>
        <taxon>Clostridia</taxon>
        <taxon>Lachnospirales</taxon>
        <taxon>Lachnospiraceae</taxon>
        <taxon>Cuneatibacter</taxon>
    </lineage>
</organism>
<dbReference type="EC" id="4.2.1.51" evidence="6"/>
<feature type="site" description="Essential for prephenate dehydratase activity" evidence="19">
    <location>
        <position position="281"/>
    </location>
</feature>
<dbReference type="SMART" id="SM00830">
    <property type="entry name" value="CM_2"/>
    <property type="match status" value="1"/>
</dbReference>
<dbReference type="RefSeq" id="WP_130433299.1">
    <property type="nucleotide sequence ID" value="NZ_SGXF01000001.1"/>
</dbReference>
<dbReference type="Pfam" id="PF01817">
    <property type="entry name" value="CM_2"/>
    <property type="match status" value="1"/>
</dbReference>
<reference evidence="23 24" key="1">
    <citation type="submission" date="2019-02" db="EMBL/GenBank/DDBJ databases">
        <title>Genomic Encyclopedia of Type Strains, Phase IV (KMG-IV): sequencing the most valuable type-strain genomes for metagenomic binning, comparative biology and taxonomic classification.</title>
        <authorList>
            <person name="Goeker M."/>
        </authorList>
    </citation>
    <scope>NUCLEOTIDE SEQUENCE [LARGE SCALE GENOMIC DNA]</scope>
    <source>
        <strain evidence="23 24">DSM 29486</strain>
    </source>
</reference>
<evidence type="ECO:0000256" key="16">
    <source>
        <dbReference type="ARBA" id="ARBA00031175"/>
    </source>
</evidence>
<keyword evidence="15" id="KW-0511">Multifunctional enzyme</keyword>
<dbReference type="Pfam" id="PF00800">
    <property type="entry name" value="PDT"/>
    <property type="match status" value="1"/>
</dbReference>
<keyword evidence="10" id="KW-0028">Amino-acid biosynthesis</keyword>
<evidence type="ECO:0000256" key="1">
    <source>
        <dbReference type="ARBA" id="ARBA00000824"/>
    </source>
</evidence>
<evidence type="ECO:0000256" key="18">
    <source>
        <dbReference type="ARBA" id="ARBA00047848"/>
    </source>
</evidence>
<dbReference type="SUPFAM" id="SSF53850">
    <property type="entry name" value="Periplasmic binding protein-like II"/>
    <property type="match status" value="1"/>
</dbReference>
<dbReference type="NCBIfam" id="NF008865">
    <property type="entry name" value="PRK11898.1"/>
    <property type="match status" value="1"/>
</dbReference>
<dbReference type="InterPro" id="IPR008242">
    <property type="entry name" value="Chor_mutase/pphenate_deHydtase"/>
</dbReference>
<dbReference type="InterPro" id="IPR036263">
    <property type="entry name" value="Chorismate_II_sf"/>
</dbReference>
<feature type="domain" description="ACT" evidence="22">
    <location>
        <begin position="300"/>
        <end position="376"/>
    </location>
</feature>
<evidence type="ECO:0000259" key="20">
    <source>
        <dbReference type="PROSITE" id="PS51168"/>
    </source>
</evidence>
<feature type="domain" description="Chorismate mutase" evidence="20">
    <location>
        <begin position="1"/>
        <end position="88"/>
    </location>
</feature>
<dbReference type="PANTHER" id="PTHR21022:SF19">
    <property type="entry name" value="PREPHENATE DEHYDRATASE-RELATED"/>
    <property type="match status" value="1"/>
</dbReference>
<evidence type="ECO:0000313" key="24">
    <source>
        <dbReference type="Proteomes" id="UP000292927"/>
    </source>
</evidence>
<dbReference type="Proteomes" id="UP000292927">
    <property type="component" value="Unassembled WGS sequence"/>
</dbReference>
<evidence type="ECO:0000256" key="10">
    <source>
        <dbReference type="ARBA" id="ARBA00022605"/>
    </source>
</evidence>
<dbReference type="PROSITE" id="PS00857">
    <property type="entry name" value="PREPHENATE_DEHYDR_1"/>
    <property type="match status" value="1"/>
</dbReference>
<comment type="subcellular location">
    <subcellularLocation>
        <location evidence="3">Cytoplasm</location>
    </subcellularLocation>
</comment>
<comment type="caution">
    <text evidence="23">The sequence shown here is derived from an EMBL/GenBank/DDBJ whole genome shotgun (WGS) entry which is preliminary data.</text>
</comment>
<comment type="function">
    <text evidence="2">Catalyzes the Claisen rearrangement of chorismate to prephenate and the decarboxylation/dehydration of prephenate to phenylpyruvate.</text>
</comment>
<dbReference type="GO" id="GO:0004106">
    <property type="term" value="F:chorismate mutase activity"/>
    <property type="evidence" value="ECO:0007669"/>
    <property type="project" value="UniProtKB-EC"/>
</dbReference>
<dbReference type="Gene3D" id="1.20.59.10">
    <property type="entry name" value="Chorismate mutase"/>
    <property type="match status" value="1"/>
</dbReference>
<dbReference type="Gene3D" id="3.40.190.10">
    <property type="entry name" value="Periplasmic binding protein-like II"/>
    <property type="match status" value="2"/>
</dbReference>
<dbReference type="GO" id="GO:0005737">
    <property type="term" value="C:cytoplasm"/>
    <property type="evidence" value="ECO:0007669"/>
    <property type="project" value="UniProtKB-SubCell"/>
</dbReference>
<evidence type="ECO:0000256" key="11">
    <source>
        <dbReference type="ARBA" id="ARBA00023141"/>
    </source>
</evidence>
<dbReference type="SUPFAM" id="SSF48600">
    <property type="entry name" value="Chorismate mutase II"/>
    <property type="match status" value="1"/>
</dbReference>
<dbReference type="OrthoDB" id="9802281at2"/>
<dbReference type="InterPro" id="IPR002701">
    <property type="entry name" value="CM_II_prokaryot"/>
</dbReference>
<keyword evidence="11" id="KW-0057">Aromatic amino acid biosynthesis</keyword>
<feature type="domain" description="Prephenate dehydratase" evidence="21">
    <location>
        <begin position="111"/>
        <end position="288"/>
    </location>
</feature>
<dbReference type="UniPathway" id="UPA00121">
    <property type="reaction ID" value="UER00345"/>
</dbReference>
<protein>
    <recommendedName>
        <fullName evidence="7">Bifunctional chorismate mutase/prephenate dehydratase</fullName>
        <ecNumber evidence="6">4.2.1.51</ecNumber>
    </recommendedName>
    <alternativeName>
        <fullName evidence="17">Chorismate mutase-prephenate dehydratase</fullName>
    </alternativeName>
    <alternativeName>
        <fullName evidence="8">Prephenate dehydratase</fullName>
    </alternativeName>
    <alternativeName>
        <fullName evidence="16">p-protein</fullName>
    </alternativeName>
</protein>
<evidence type="ECO:0000256" key="5">
    <source>
        <dbReference type="ARBA" id="ARBA00004817"/>
    </source>
</evidence>
<evidence type="ECO:0000256" key="12">
    <source>
        <dbReference type="ARBA" id="ARBA00023222"/>
    </source>
</evidence>
<dbReference type="AlphaFoldDB" id="A0A4Q7PRJ7"/>
<dbReference type="PIRSF" id="PIRSF001500">
    <property type="entry name" value="Chor_mut_pdt_Ppr"/>
    <property type="match status" value="1"/>
</dbReference>
<keyword evidence="13" id="KW-0413">Isomerase</keyword>
<evidence type="ECO:0000256" key="15">
    <source>
        <dbReference type="ARBA" id="ARBA00023268"/>
    </source>
</evidence>
<sequence length="376" mass="41891">MTDLGTIRQEIDEIDRGIVEAFEKRMDLCRQVAEVKIGTGKAVLDRGREREKLETLAALASDEFNAHGVTELFSQIMAMSRKLQYRILTEHGKLAGEEFVRTEGLPSPEHCVAYQGVEGAYSHAAACRFFGEKAAVKAYPKWADVMQAVASGEADYGVLPLANSSAGMVNDVYDLLIEYRNYIVGEVELKVEHALLGLPGATLPDIQEVYSHPQGLMQCAHYLDRHPDWNRHSVSNTALSAKKVLEDGKIFQAAIASRLAGELYGLQVLESPVNDSDKNTTRFIVVCRKNLCRTDAGKVSICFEVPHESGSLYNILSHFIYNNINMNKIESRPIPEKKWQYRFFVDFDGNLADAGVQNALTGIRQEAAMLRILGNY</sequence>
<dbReference type="InterPro" id="IPR045865">
    <property type="entry name" value="ACT-like_dom_sf"/>
</dbReference>